<keyword evidence="3" id="KW-1185">Reference proteome</keyword>
<dbReference type="EMBL" id="SNYM01000001">
    <property type="protein sequence ID" value="TDQ51082.1"/>
    <property type="molecule type" value="Genomic_DNA"/>
</dbReference>
<proteinExistence type="predicted"/>
<organism evidence="2 3">
    <name type="scientific">Permianibacter aggregans</name>
    <dbReference type="NCBI Taxonomy" id="1510150"/>
    <lineage>
        <taxon>Bacteria</taxon>
        <taxon>Pseudomonadati</taxon>
        <taxon>Pseudomonadota</taxon>
        <taxon>Gammaproteobacteria</taxon>
        <taxon>Pseudomonadales</taxon>
        <taxon>Pseudomonadaceae</taxon>
        <taxon>Permianibacter</taxon>
    </lineage>
</organism>
<feature type="region of interest" description="Disordered" evidence="1">
    <location>
        <begin position="14"/>
        <end position="41"/>
    </location>
</feature>
<comment type="caution">
    <text evidence="2">The sequence shown here is derived from an EMBL/GenBank/DDBJ whole genome shotgun (WGS) entry which is preliminary data.</text>
</comment>
<gene>
    <name evidence="2" type="ORF">EV696_10151</name>
</gene>
<accession>A0A4R6UV46</accession>
<evidence type="ECO:0000313" key="3">
    <source>
        <dbReference type="Proteomes" id="UP000295375"/>
    </source>
</evidence>
<sequence length="41" mass="4853">MKFIKTRLTRQIQEGNAYQLRNRRKQSNQTASNDKRNNACA</sequence>
<reference evidence="2 3" key="1">
    <citation type="submission" date="2019-03" db="EMBL/GenBank/DDBJ databases">
        <title>Genomic Encyclopedia of Type Strains, Phase IV (KMG-IV): sequencing the most valuable type-strain genomes for metagenomic binning, comparative biology and taxonomic classification.</title>
        <authorList>
            <person name="Goeker M."/>
        </authorList>
    </citation>
    <scope>NUCLEOTIDE SEQUENCE [LARGE SCALE GENOMIC DNA]</scope>
    <source>
        <strain evidence="2 3">DSM 103792</strain>
    </source>
</reference>
<dbReference type="Proteomes" id="UP000295375">
    <property type="component" value="Unassembled WGS sequence"/>
</dbReference>
<dbReference type="RefSeq" id="WP_269769303.1">
    <property type="nucleotide sequence ID" value="NZ_CP037953.1"/>
</dbReference>
<protein>
    <submittedName>
        <fullName evidence="2">Uncharacterized protein</fullName>
    </submittedName>
</protein>
<dbReference type="AlphaFoldDB" id="A0A4R6UV46"/>
<evidence type="ECO:0000313" key="2">
    <source>
        <dbReference type="EMBL" id="TDQ51082.1"/>
    </source>
</evidence>
<evidence type="ECO:0000256" key="1">
    <source>
        <dbReference type="SAM" id="MobiDB-lite"/>
    </source>
</evidence>
<name>A0A4R6UV46_9GAMM</name>